<sequence>MSINSSNDVNEDKSQHDIIENISEENEDSYSNDDLYNINSWGADLSFRELITMYDEDELLKPELQRNYVWDKVEASRFIDSLLLGLPVPSVFLANTQDGNKLIIDGFQRIMTVYDYVKGIWSKDNKIFKLSNSDKINEKWRGRAFKELEPSEQKKIRSTTIHAIIFEQTHPNDNDTSLYQIFERINTGGRSLLAQEIRNCVYQGKFNSLLIELNKNKQWRELFGSPDPDTRMRDMEFILRVFALNTDEVKMSQSGNISLKKILNEFMGNKKNNTQPFIDKFRNDFNKTIDFIYNNIGEDSFFNIIQSTPSKIRRRFYPTIFDAVYISTSIYLNSRNNNFNSPHNLESKRLGLLQDATFRGYITSGTMQTDNIHGRISMVLESLYGLQYK</sequence>
<reference evidence="2 3" key="1">
    <citation type="submission" date="2020-03" db="EMBL/GenBank/DDBJ databases">
        <authorList>
            <person name="Bakhshi Ganjeh M."/>
        </authorList>
    </citation>
    <scope>NUCLEOTIDE SEQUENCE [LARGE SCALE GENOMIC DNA]</scope>
    <source>
        <strain evidence="3">Iran 50</strain>
    </source>
</reference>
<proteinExistence type="predicted"/>
<feature type="domain" description="GmrSD restriction endonucleases N-terminal" evidence="1">
    <location>
        <begin position="50"/>
        <end position="202"/>
    </location>
</feature>
<protein>
    <submittedName>
        <fullName evidence="2">DUF262 domain-containing protein</fullName>
    </submittedName>
</protein>
<dbReference type="PANTHER" id="PTHR39639:SF1">
    <property type="entry name" value="DUF262 DOMAIN-CONTAINING PROTEIN"/>
    <property type="match status" value="1"/>
</dbReference>
<organism evidence="2 3">
    <name type="scientific">Brenneria izadpanahii</name>
    <dbReference type="NCBI Taxonomy" id="2722756"/>
    <lineage>
        <taxon>Bacteria</taxon>
        <taxon>Pseudomonadati</taxon>
        <taxon>Pseudomonadota</taxon>
        <taxon>Gammaproteobacteria</taxon>
        <taxon>Enterobacterales</taxon>
        <taxon>Pectobacteriaceae</taxon>
        <taxon>Brenneria</taxon>
    </lineage>
</organism>
<keyword evidence="3" id="KW-1185">Reference proteome</keyword>
<accession>A0ABX7V2J3</accession>
<dbReference type="RefSeq" id="WP_246494594.1">
    <property type="nucleotide sequence ID" value="NZ_CP050854.1"/>
</dbReference>
<evidence type="ECO:0000313" key="2">
    <source>
        <dbReference type="EMBL" id="QTF10053.1"/>
    </source>
</evidence>
<gene>
    <name evidence="2" type="ORF">HC231_20600</name>
</gene>
<name>A0ABX7V2J3_9GAMM</name>
<evidence type="ECO:0000259" key="1">
    <source>
        <dbReference type="Pfam" id="PF03235"/>
    </source>
</evidence>
<dbReference type="Proteomes" id="UP000671960">
    <property type="component" value="Chromosome"/>
</dbReference>
<dbReference type="Pfam" id="PF03235">
    <property type="entry name" value="GmrSD_N"/>
    <property type="match status" value="1"/>
</dbReference>
<evidence type="ECO:0000313" key="3">
    <source>
        <dbReference type="Proteomes" id="UP000671960"/>
    </source>
</evidence>
<dbReference type="EMBL" id="CP050854">
    <property type="protein sequence ID" value="QTF10053.1"/>
    <property type="molecule type" value="Genomic_DNA"/>
</dbReference>
<dbReference type="InterPro" id="IPR004919">
    <property type="entry name" value="GmrSD_N"/>
</dbReference>
<dbReference type="PANTHER" id="PTHR39639">
    <property type="entry name" value="CHROMOSOME 16, WHOLE GENOME SHOTGUN SEQUENCE"/>
    <property type="match status" value="1"/>
</dbReference>